<evidence type="ECO:0000313" key="4">
    <source>
        <dbReference type="Proteomes" id="UP000516117"/>
    </source>
</evidence>
<keyword evidence="2" id="KW-0472">Membrane</keyword>
<feature type="region of interest" description="Disordered" evidence="1">
    <location>
        <begin position="378"/>
        <end position="410"/>
    </location>
</feature>
<reference evidence="3 4" key="1">
    <citation type="submission" date="2020-08" db="EMBL/GenBank/DDBJ databases">
        <title>Genome sequence of Tessaracoccus defluvii JCM 17540T.</title>
        <authorList>
            <person name="Hyun D.-W."/>
            <person name="Bae J.-W."/>
        </authorList>
    </citation>
    <scope>NUCLEOTIDE SEQUENCE [LARGE SCALE GENOMIC DNA]</scope>
    <source>
        <strain evidence="3 4">JCM 17540</strain>
    </source>
</reference>
<feature type="compositionally biased region" description="Pro residues" evidence="1">
    <location>
        <begin position="44"/>
        <end position="53"/>
    </location>
</feature>
<dbReference type="EMBL" id="CP060789">
    <property type="protein sequence ID" value="QNP56422.1"/>
    <property type="molecule type" value="Genomic_DNA"/>
</dbReference>
<gene>
    <name evidence="3" type="ORF">H9L22_02960</name>
</gene>
<evidence type="ECO:0000256" key="2">
    <source>
        <dbReference type="SAM" id="Phobius"/>
    </source>
</evidence>
<feature type="region of interest" description="Disordered" evidence="1">
    <location>
        <begin position="107"/>
        <end position="135"/>
    </location>
</feature>
<keyword evidence="2" id="KW-1133">Transmembrane helix</keyword>
<sequence>MNNDDIFREIADQLRPSPEVRADLLARIDAEPAGSEASGNGPADPTPAAPEAPPAAWAQPVALAPVRRRRRFPAWGAAVAAVAAVALVVSAPGLLGRQAGMIDLSPADAGTQAPLPQPTKAPLPELTKAPPAEPDASDYTEIYAAVLAGLKPKDSGGWFDSWGWPYGGFASGREDHDVAQPAAPSAEQGGTWDTNVQVDGIDEGDVVKSDGRTIFVAAESTIRLVTADGAGSRQLSQIDTRDQAVASTDGTLQGPVTDLMLHGTTLVALVTDFTPQMTRGLFGPRPDAYLPYVAKETKALLYDVSDPAAPRFLTSFGQSGQAVTSRLSGDVLYLVTRYDITDRDTVKAEDPWTFVPQVEDSSGRATLPAADIELLPEPRAPATRWPAASTCAGMRASTASRSSAPPTAST</sequence>
<keyword evidence="4" id="KW-1185">Reference proteome</keyword>
<feature type="region of interest" description="Disordered" evidence="1">
    <location>
        <begin position="27"/>
        <end position="54"/>
    </location>
</feature>
<feature type="compositionally biased region" description="Low complexity" evidence="1">
    <location>
        <begin position="395"/>
        <end position="410"/>
    </location>
</feature>
<evidence type="ECO:0000313" key="3">
    <source>
        <dbReference type="EMBL" id="QNP56422.1"/>
    </source>
</evidence>
<feature type="transmembrane region" description="Helical" evidence="2">
    <location>
        <begin position="74"/>
        <end position="95"/>
    </location>
</feature>
<dbReference type="Pfam" id="PF09826">
    <property type="entry name" value="Beta_propel"/>
    <property type="match status" value="1"/>
</dbReference>
<keyword evidence="2" id="KW-0812">Transmembrane</keyword>
<accession>A0A7H0H7A6</accession>
<dbReference type="InterPro" id="IPR019198">
    <property type="entry name" value="Beta_propeller_containing"/>
</dbReference>
<proteinExistence type="predicted"/>
<protein>
    <submittedName>
        <fullName evidence="3">Beta-propeller domain-containing protein</fullName>
    </submittedName>
</protein>
<dbReference type="AlphaFoldDB" id="A0A7H0H7A6"/>
<dbReference type="Proteomes" id="UP000516117">
    <property type="component" value="Chromosome"/>
</dbReference>
<evidence type="ECO:0000256" key="1">
    <source>
        <dbReference type="SAM" id="MobiDB-lite"/>
    </source>
</evidence>
<name>A0A7H0H7A6_9ACTN</name>
<organism evidence="3 4">
    <name type="scientific">Tessaracoccus defluvii</name>
    <dbReference type="NCBI Taxonomy" id="1285901"/>
    <lineage>
        <taxon>Bacteria</taxon>
        <taxon>Bacillati</taxon>
        <taxon>Actinomycetota</taxon>
        <taxon>Actinomycetes</taxon>
        <taxon>Propionibacteriales</taxon>
        <taxon>Propionibacteriaceae</taxon>
        <taxon>Tessaracoccus</taxon>
    </lineage>
</organism>
<dbReference type="KEGG" id="tdf:H9L22_02960"/>